<evidence type="ECO:0000313" key="3">
    <source>
        <dbReference type="EMBL" id="PJG59153.1"/>
    </source>
</evidence>
<proteinExistence type="predicted"/>
<keyword evidence="4" id="KW-1185">Reference proteome</keyword>
<evidence type="ECO:0000256" key="2">
    <source>
        <dbReference type="ARBA" id="ARBA00022679"/>
    </source>
</evidence>
<dbReference type="Proteomes" id="UP000235861">
    <property type="component" value="Unassembled WGS sequence"/>
</dbReference>
<name>A0A2H9U524_9GAMM</name>
<keyword evidence="1" id="KW-0328">Glycosyltransferase</keyword>
<dbReference type="EMBL" id="PGGC01000078">
    <property type="protein sequence ID" value="PJG59153.1"/>
    <property type="molecule type" value="Genomic_DNA"/>
</dbReference>
<dbReference type="InterPro" id="IPR002201">
    <property type="entry name" value="Glyco_trans_9"/>
</dbReference>
<dbReference type="InterPro" id="IPR051199">
    <property type="entry name" value="LPS_LOS_Heptosyltrfase"/>
</dbReference>
<reference evidence="3 4" key="1">
    <citation type="submission" date="2017-11" db="EMBL/GenBank/DDBJ databases">
        <title>Draft genome sequence of environmental isolate Aeromonas cavernicola sp. nov. MDC 2508.</title>
        <authorList>
            <person name="Colston S.M."/>
            <person name="Navarro A."/>
            <person name="Martinez-Murcia A.J."/>
            <person name="Graf J."/>
        </authorList>
    </citation>
    <scope>NUCLEOTIDE SEQUENCE [LARGE SCALE GENOMIC DNA]</scope>
    <source>
        <strain evidence="3 4">MDC 2508</strain>
    </source>
</reference>
<protein>
    <submittedName>
        <fullName evidence="3">ADP-heptose--LPS heptosyltransferase</fullName>
    </submittedName>
</protein>
<organism evidence="3 4">
    <name type="scientific">Aeromonas cavernicola</name>
    <dbReference type="NCBI Taxonomy" id="1006623"/>
    <lineage>
        <taxon>Bacteria</taxon>
        <taxon>Pseudomonadati</taxon>
        <taxon>Pseudomonadota</taxon>
        <taxon>Gammaproteobacteria</taxon>
        <taxon>Aeromonadales</taxon>
        <taxon>Aeromonadaceae</taxon>
        <taxon>Aeromonas</taxon>
    </lineage>
</organism>
<dbReference type="GO" id="GO:0009244">
    <property type="term" value="P:lipopolysaccharide core region biosynthetic process"/>
    <property type="evidence" value="ECO:0007669"/>
    <property type="project" value="TreeGrafter"/>
</dbReference>
<gene>
    <name evidence="3" type="ORF">CUC53_08875</name>
</gene>
<dbReference type="AlphaFoldDB" id="A0A2H9U524"/>
<evidence type="ECO:0000256" key="1">
    <source>
        <dbReference type="ARBA" id="ARBA00022676"/>
    </source>
</evidence>
<dbReference type="GO" id="GO:0008713">
    <property type="term" value="F:ADP-heptose-lipopolysaccharide heptosyltransferase activity"/>
    <property type="evidence" value="ECO:0007669"/>
    <property type="project" value="TreeGrafter"/>
</dbReference>
<keyword evidence="2 3" id="KW-0808">Transferase</keyword>
<evidence type="ECO:0000313" key="4">
    <source>
        <dbReference type="Proteomes" id="UP000235861"/>
    </source>
</evidence>
<dbReference type="PANTHER" id="PTHR30160:SF15">
    <property type="entry name" value="GLYCOSYLTRANSFERASE HI_0523-RELATED"/>
    <property type="match status" value="1"/>
</dbReference>
<dbReference type="RefSeq" id="WP_100293820.1">
    <property type="nucleotide sequence ID" value="NZ_PGGC01000078.1"/>
</dbReference>
<dbReference type="Gene3D" id="3.40.50.2000">
    <property type="entry name" value="Glycogen Phosphorylase B"/>
    <property type="match status" value="2"/>
</dbReference>
<comment type="caution">
    <text evidence="3">The sequence shown here is derived from an EMBL/GenBank/DDBJ whole genome shotgun (WGS) entry which is preliminary data.</text>
</comment>
<dbReference type="GO" id="GO:0005829">
    <property type="term" value="C:cytosol"/>
    <property type="evidence" value="ECO:0007669"/>
    <property type="project" value="TreeGrafter"/>
</dbReference>
<dbReference type="Pfam" id="PF01075">
    <property type="entry name" value="Glyco_transf_9"/>
    <property type="match status" value="1"/>
</dbReference>
<dbReference type="SUPFAM" id="SSF53756">
    <property type="entry name" value="UDP-Glycosyltransferase/glycogen phosphorylase"/>
    <property type="match status" value="1"/>
</dbReference>
<sequence length="347" mass="38410">MKRILVVRNDKIGDFMLAWPSFAMLKGSMACHVTALVPAYTAPLARLCPWIDEVIIDPGVRADKLAQRALLAQIKAAVFDAAICLFSNSRNAMLMWQARIPYRLAPATKLAQVLYNQRVVQRRSRSQKPESEYNLELIRRFLADQQVAVVEPLTPFLRFADETLLQVREQLAAKLKLDVGRPWLMVHAGSGGSANNLSIAQYARIIIKLNKAYPALQCVLTAGPGEEQMAEQLAAELLAHGGNGWIYRSNDGLPMFCQVLANAALFIAGSTGPLHIAGALDVPTVGFFPMRRSATPLRWRPLNSEGRHLAFSPPEESDHLEDMSQLDPESIVPAIANWVKQVWPQGV</sequence>
<dbReference type="OrthoDB" id="9797795at2"/>
<accession>A0A2H9U524</accession>
<dbReference type="PANTHER" id="PTHR30160">
    <property type="entry name" value="TETRAACYLDISACCHARIDE 4'-KINASE-RELATED"/>
    <property type="match status" value="1"/>
</dbReference>
<dbReference type="CDD" id="cd03789">
    <property type="entry name" value="GT9_LPS_heptosyltransferase"/>
    <property type="match status" value="1"/>
</dbReference>